<sequence length="30" mass="3195">MGRTGGDFIGEGTRDRKPPPELCGPTVPRP</sequence>
<proteinExistence type="predicted"/>
<dbReference type="Gramene" id="OMO68279">
    <property type="protein sequence ID" value="OMO68279"/>
    <property type="gene ID" value="CCACVL1_19997"/>
</dbReference>
<evidence type="ECO:0000313" key="2">
    <source>
        <dbReference type="EMBL" id="OMO68279.1"/>
    </source>
</evidence>
<feature type="region of interest" description="Disordered" evidence="1">
    <location>
        <begin position="1"/>
        <end position="30"/>
    </location>
</feature>
<organism evidence="2 3">
    <name type="scientific">Corchorus capsularis</name>
    <name type="common">Jute</name>
    <dbReference type="NCBI Taxonomy" id="210143"/>
    <lineage>
        <taxon>Eukaryota</taxon>
        <taxon>Viridiplantae</taxon>
        <taxon>Streptophyta</taxon>
        <taxon>Embryophyta</taxon>
        <taxon>Tracheophyta</taxon>
        <taxon>Spermatophyta</taxon>
        <taxon>Magnoliopsida</taxon>
        <taxon>eudicotyledons</taxon>
        <taxon>Gunneridae</taxon>
        <taxon>Pentapetalae</taxon>
        <taxon>rosids</taxon>
        <taxon>malvids</taxon>
        <taxon>Malvales</taxon>
        <taxon>Malvaceae</taxon>
        <taxon>Grewioideae</taxon>
        <taxon>Apeibeae</taxon>
        <taxon>Corchorus</taxon>
    </lineage>
</organism>
<comment type="caution">
    <text evidence="2">The sequence shown here is derived from an EMBL/GenBank/DDBJ whole genome shotgun (WGS) entry which is preliminary data.</text>
</comment>
<reference evidence="2 3" key="1">
    <citation type="submission" date="2013-09" db="EMBL/GenBank/DDBJ databases">
        <title>Corchorus capsularis genome sequencing.</title>
        <authorList>
            <person name="Alam M."/>
            <person name="Haque M.S."/>
            <person name="Islam M.S."/>
            <person name="Emdad E.M."/>
            <person name="Islam M.M."/>
            <person name="Ahmed B."/>
            <person name="Halim A."/>
            <person name="Hossen Q.M.M."/>
            <person name="Hossain M.Z."/>
            <person name="Ahmed R."/>
            <person name="Khan M.M."/>
            <person name="Islam R."/>
            <person name="Rashid M.M."/>
            <person name="Khan S.A."/>
            <person name="Rahman M.S."/>
            <person name="Alam M."/>
        </authorList>
    </citation>
    <scope>NUCLEOTIDE SEQUENCE [LARGE SCALE GENOMIC DNA]</scope>
    <source>
        <strain evidence="3">cv. CVL-1</strain>
        <tissue evidence="2">Whole seedling</tissue>
    </source>
</reference>
<dbReference type="Proteomes" id="UP000188268">
    <property type="component" value="Unassembled WGS sequence"/>
</dbReference>
<evidence type="ECO:0000256" key="1">
    <source>
        <dbReference type="SAM" id="MobiDB-lite"/>
    </source>
</evidence>
<evidence type="ECO:0000313" key="3">
    <source>
        <dbReference type="Proteomes" id="UP000188268"/>
    </source>
</evidence>
<accession>A0A1R3HD73</accession>
<keyword evidence="3" id="KW-1185">Reference proteome</keyword>
<name>A0A1R3HD73_COCAP</name>
<protein>
    <submittedName>
        <fullName evidence="2">Uncharacterized protein</fullName>
    </submittedName>
</protein>
<dbReference type="AlphaFoldDB" id="A0A1R3HD73"/>
<dbReference type="EMBL" id="AWWV01012218">
    <property type="protein sequence ID" value="OMO68279.1"/>
    <property type="molecule type" value="Genomic_DNA"/>
</dbReference>
<gene>
    <name evidence="2" type="ORF">CCACVL1_19997</name>
</gene>